<accession>A0A0G4M9G1</accession>
<dbReference type="AlphaFoldDB" id="A0A0G4M9G1"/>
<feature type="compositionally biased region" description="Basic residues" evidence="1">
    <location>
        <begin position="169"/>
        <end position="185"/>
    </location>
</feature>
<organism evidence="2 3">
    <name type="scientific">Verticillium longisporum</name>
    <name type="common">Verticillium dahliae var. longisporum</name>
    <dbReference type="NCBI Taxonomy" id="100787"/>
    <lineage>
        <taxon>Eukaryota</taxon>
        <taxon>Fungi</taxon>
        <taxon>Dikarya</taxon>
        <taxon>Ascomycota</taxon>
        <taxon>Pezizomycotina</taxon>
        <taxon>Sordariomycetes</taxon>
        <taxon>Hypocreomycetidae</taxon>
        <taxon>Glomerellales</taxon>
        <taxon>Plectosphaerellaceae</taxon>
        <taxon>Verticillium</taxon>
    </lineage>
</organism>
<name>A0A0G4M9G1_VERLO</name>
<dbReference type="EMBL" id="CVQH01021553">
    <property type="protein sequence ID" value="CRK30929.1"/>
    <property type="molecule type" value="Genomic_DNA"/>
</dbReference>
<feature type="compositionally biased region" description="Basic residues" evidence="1">
    <location>
        <begin position="1"/>
        <end position="12"/>
    </location>
</feature>
<feature type="region of interest" description="Disordered" evidence="1">
    <location>
        <begin position="1"/>
        <end position="62"/>
    </location>
</feature>
<gene>
    <name evidence="2" type="ORF">BN1708_018591</name>
</gene>
<proteinExistence type="predicted"/>
<evidence type="ECO:0000256" key="1">
    <source>
        <dbReference type="SAM" id="MobiDB-lite"/>
    </source>
</evidence>
<dbReference type="Proteomes" id="UP000044602">
    <property type="component" value="Unassembled WGS sequence"/>
</dbReference>
<sequence length="216" mass="25370">GRQAPRYRRDHWRQRCREEARPRSGQDEGFHEVPASFGEVPQRQDPHQGLGRAFQPPQRGRAQVPVGSLHGLWCSFLPVRDWLPHLQHHSQVERAGLPEPVARRPQPSPDDQQLPRVYRPCLPCSLRGCLCSRHQRGPRWHQVDRVRHHRSWLRHGLDGSPSSQGPHRQEHRHHRLRPRWSRRCRPAQPRRSPGDGVRARGPPWWPPDVRHSQHEA</sequence>
<evidence type="ECO:0000313" key="2">
    <source>
        <dbReference type="EMBL" id="CRK30929.1"/>
    </source>
</evidence>
<protein>
    <submittedName>
        <fullName evidence="2">Uncharacterized protein</fullName>
    </submittedName>
</protein>
<feature type="non-terminal residue" evidence="2">
    <location>
        <position position="1"/>
    </location>
</feature>
<evidence type="ECO:0000313" key="3">
    <source>
        <dbReference type="Proteomes" id="UP000044602"/>
    </source>
</evidence>
<feature type="compositionally biased region" description="Basic and acidic residues" evidence="1">
    <location>
        <begin position="13"/>
        <end position="31"/>
    </location>
</feature>
<feature type="region of interest" description="Disordered" evidence="1">
    <location>
        <begin position="154"/>
        <end position="216"/>
    </location>
</feature>
<reference evidence="2 3" key="1">
    <citation type="submission" date="2015-05" db="EMBL/GenBank/DDBJ databases">
        <authorList>
            <person name="Wang D.B."/>
            <person name="Wang M."/>
        </authorList>
    </citation>
    <scope>NUCLEOTIDE SEQUENCE [LARGE SCALE GENOMIC DNA]</scope>
    <source>
        <strain evidence="2">VL1</strain>
    </source>
</reference>
<feature type="region of interest" description="Disordered" evidence="1">
    <location>
        <begin position="95"/>
        <end position="116"/>
    </location>
</feature>
<keyword evidence="3" id="KW-1185">Reference proteome</keyword>